<dbReference type="PATRIC" id="fig|1160705.3.peg.4017"/>
<accession>L8PEP7</accession>
<proteinExistence type="predicted"/>
<dbReference type="EMBL" id="AMLP01000124">
    <property type="protein sequence ID" value="ELS54880.1"/>
    <property type="molecule type" value="Genomic_DNA"/>
</dbReference>
<feature type="transmembrane region" description="Helical" evidence="1">
    <location>
        <begin position="6"/>
        <end position="26"/>
    </location>
</feature>
<keyword evidence="1" id="KW-0812">Transmembrane</keyword>
<gene>
    <name evidence="2" type="ORF">STVIR_4061</name>
</gene>
<dbReference type="AlphaFoldDB" id="L8PEP7"/>
<organism evidence="2 3">
    <name type="scientific">Streptomyces viridochromogenes Tue57</name>
    <dbReference type="NCBI Taxonomy" id="1160705"/>
    <lineage>
        <taxon>Bacteria</taxon>
        <taxon>Bacillati</taxon>
        <taxon>Actinomycetota</taxon>
        <taxon>Actinomycetes</taxon>
        <taxon>Kitasatosporales</taxon>
        <taxon>Streptomycetaceae</taxon>
        <taxon>Streptomyces</taxon>
    </lineage>
</organism>
<comment type="caution">
    <text evidence="2">The sequence shown here is derived from an EMBL/GenBank/DDBJ whole genome shotgun (WGS) entry which is preliminary data.</text>
</comment>
<dbReference type="Proteomes" id="UP000011205">
    <property type="component" value="Unassembled WGS sequence"/>
</dbReference>
<evidence type="ECO:0000313" key="2">
    <source>
        <dbReference type="EMBL" id="ELS54880.1"/>
    </source>
</evidence>
<keyword evidence="1" id="KW-1133">Transmembrane helix</keyword>
<evidence type="ECO:0000256" key="1">
    <source>
        <dbReference type="SAM" id="Phobius"/>
    </source>
</evidence>
<reference evidence="2 3" key="1">
    <citation type="journal article" date="2013" name="Genome Announc.">
        <title>Draft Genome Sequence of Streptomyces viridochromogenes Strain Tu57, Producer of Avilamycin.</title>
        <authorList>
            <person name="Gruning B.A."/>
            <person name="Erxleben A."/>
            <person name="Hahnlein A."/>
            <person name="Gunther S."/>
        </authorList>
    </citation>
    <scope>NUCLEOTIDE SEQUENCE [LARGE SCALE GENOMIC DNA]</scope>
    <source>
        <strain evidence="2 3">Tue57</strain>
    </source>
</reference>
<evidence type="ECO:0000313" key="3">
    <source>
        <dbReference type="Proteomes" id="UP000011205"/>
    </source>
</evidence>
<protein>
    <submittedName>
        <fullName evidence="2">Putative esterase</fullName>
    </submittedName>
</protein>
<keyword evidence="1" id="KW-0472">Membrane</keyword>
<sequence>MRGHTVFDAASFTMVLAVLSSIGALWEEGKFDLDIPWATSGPKSPTTRSGP</sequence>
<name>L8PEP7_STRVR</name>